<dbReference type="OrthoDB" id="4822at2157"/>
<keyword evidence="4 5" id="KW-0472">Membrane</keyword>
<evidence type="ECO:0000256" key="5">
    <source>
        <dbReference type="SAM" id="Phobius"/>
    </source>
</evidence>
<dbReference type="CDD" id="cd06530">
    <property type="entry name" value="S26_SPase_I"/>
    <property type="match status" value="1"/>
</dbReference>
<dbReference type="InterPro" id="IPR001733">
    <property type="entry name" value="Peptidase_S26B"/>
</dbReference>
<protein>
    <submittedName>
        <fullName evidence="6">S26 family signal peptidase</fullName>
    </submittedName>
</protein>
<evidence type="ECO:0000256" key="3">
    <source>
        <dbReference type="ARBA" id="ARBA00022989"/>
    </source>
</evidence>
<dbReference type="GO" id="GO:0006465">
    <property type="term" value="P:signal peptide processing"/>
    <property type="evidence" value="ECO:0007669"/>
    <property type="project" value="InterPro"/>
</dbReference>
<dbReference type="InterPro" id="IPR036286">
    <property type="entry name" value="LexA/Signal_pep-like_sf"/>
</dbReference>
<dbReference type="Proteomes" id="UP000282322">
    <property type="component" value="Unassembled WGS sequence"/>
</dbReference>
<dbReference type="EMBL" id="RRCH01000008">
    <property type="protein sequence ID" value="RRJ32537.1"/>
    <property type="molecule type" value="Genomic_DNA"/>
</dbReference>
<comment type="subcellular location">
    <subcellularLocation>
        <location evidence="1">Membrane</location>
    </subcellularLocation>
</comment>
<evidence type="ECO:0000313" key="6">
    <source>
        <dbReference type="EMBL" id="RRJ32537.1"/>
    </source>
</evidence>
<feature type="transmembrane region" description="Helical" evidence="5">
    <location>
        <begin position="34"/>
        <end position="55"/>
    </location>
</feature>
<feature type="transmembrane region" description="Helical" evidence="5">
    <location>
        <begin position="228"/>
        <end position="250"/>
    </location>
</feature>
<dbReference type="InterPro" id="IPR019533">
    <property type="entry name" value="Peptidase_S26"/>
</dbReference>
<evidence type="ECO:0000256" key="4">
    <source>
        <dbReference type="ARBA" id="ARBA00023136"/>
    </source>
</evidence>
<accession>A0A3P3RG78</accession>
<evidence type="ECO:0000313" key="7">
    <source>
        <dbReference type="Proteomes" id="UP000282322"/>
    </source>
</evidence>
<comment type="caution">
    <text evidence="6">The sequence shown here is derived from an EMBL/GenBank/DDBJ whole genome shotgun (WGS) entry which is preliminary data.</text>
</comment>
<dbReference type="PANTHER" id="PTHR10806">
    <property type="entry name" value="SIGNAL PEPTIDASE COMPLEX CATALYTIC SUBUNIT SEC11"/>
    <property type="match status" value="1"/>
</dbReference>
<keyword evidence="7" id="KW-1185">Reference proteome</keyword>
<gene>
    <name evidence="6" type="ORF">EIK79_04800</name>
</gene>
<sequence>MANPGDKDSPVGPIGWLKWLWTTENGLIAFLREVTGSILIVLLVGGLLFGISGVWPPMVAIESPSMEPHIQKGDLVFVMDEHRFSGEAAINHDGKSTGVIPYQQAQQNEHKKFGTYGDVIIYKPDGSEQQTPIIHRARFWVEEGENWYDKANPDHVGNAESCGELPHCPAEHSGFITKGDNKEKNGQYDQVVGLSEPVKPEWIIGTAVFRIPYLGSIRLLMGMISGQVASAAGMYGGLLGTGALGGAIALDHARS</sequence>
<evidence type="ECO:0000256" key="1">
    <source>
        <dbReference type="ARBA" id="ARBA00004370"/>
    </source>
</evidence>
<name>A0A3P3RG78_9EURY</name>
<dbReference type="GO" id="GO:0016020">
    <property type="term" value="C:membrane"/>
    <property type="evidence" value="ECO:0007669"/>
    <property type="project" value="UniProtKB-SubCell"/>
</dbReference>
<reference evidence="6 7" key="1">
    <citation type="submission" date="2018-11" db="EMBL/GenBank/DDBJ databases">
        <title>Taxonoimc description of Halomarina strain SPP-AMP-1.</title>
        <authorList>
            <person name="Pal Y."/>
            <person name="Srinivasana K."/>
            <person name="Verma A."/>
            <person name="Kumar P."/>
        </authorList>
    </citation>
    <scope>NUCLEOTIDE SEQUENCE [LARGE SCALE GENOMIC DNA]</scope>
    <source>
        <strain evidence="6 7">SPP-AMP-1</strain>
    </source>
</reference>
<proteinExistence type="predicted"/>
<keyword evidence="3 5" id="KW-1133">Transmembrane helix</keyword>
<dbReference type="AlphaFoldDB" id="A0A3P3RG78"/>
<dbReference type="GO" id="GO:0004252">
    <property type="term" value="F:serine-type endopeptidase activity"/>
    <property type="evidence" value="ECO:0007669"/>
    <property type="project" value="InterPro"/>
</dbReference>
<dbReference type="PANTHER" id="PTHR10806:SF6">
    <property type="entry name" value="SIGNAL PEPTIDASE COMPLEX CATALYTIC SUBUNIT SEC11"/>
    <property type="match status" value="1"/>
</dbReference>
<evidence type="ECO:0000256" key="2">
    <source>
        <dbReference type="ARBA" id="ARBA00022692"/>
    </source>
</evidence>
<keyword evidence="2 5" id="KW-0812">Transmembrane</keyword>
<dbReference type="SUPFAM" id="SSF51306">
    <property type="entry name" value="LexA/Signal peptidase"/>
    <property type="match status" value="1"/>
</dbReference>
<organism evidence="6 7">
    <name type="scientific">Halocatena pleomorpha</name>
    <dbReference type="NCBI Taxonomy" id="1785090"/>
    <lineage>
        <taxon>Archaea</taxon>
        <taxon>Methanobacteriati</taxon>
        <taxon>Methanobacteriota</taxon>
        <taxon>Stenosarchaea group</taxon>
        <taxon>Halobacteria</taxon>
        <taxon>Halobacteriales</taxon>
        <taxon>Natronomonadaceae</taxon>
        <taxon>Halocatena</taxon>
    </lineage>
</organism>
<dbReference type="RefSeq" id="WP_124953996.1">
    <property type="nucleotide sequence ID" value="NZ_RRCH01000008.1"/>
</dbReference>